<name>A0A151M874_ALLMI</name>
<accession>A0A151M874</accession>
<dbReference type="Proteomes" id="UP000050525">
    <property type="component" value="Unassembled WGS sequence"/>
</dbReference>
<evidence type="ECO:0000313" key="2">
    <source>
        <dbReference type="Proteomes" id="UP000050525"/>
    </source>
</evidence>
<evidence type="ECO:0000313" key="1">
    <source>
        <dbReference type="EMBL" id="KYO20705.1"/>
    </source>
</evidence>
<organism evidence="1 2">
    <name type="scientific">Alligator mississippiensis</name>
    <name type="common">American alligator</name>
    <dbReference type="NCBI Taxonomy" id="8496"/>
    <lineage>
        <taxon>Eukaryota</taxon>
        <taxon>Metazoa</taxon>
        <taxon>Chordata</taxon>
        <taxon>Craniata</taxon>
        <taxon>Vertebrata</taxon>
        <taxon>Euteleostomi</taxon>
        <taxon>Archelosauria</taxon>
        <taxon>Archosauria</taxon>
        <taxon>Crocodylia</taxon>
        <taxon>Alligatoridae</taxon>
        <taxon>Alligatorinae</taxon>
        <taxon>Alligator</taxon>
    </lineage>
</organism>
<keyword evidence="2" id="KW-1185">Reference proteome</keyword>
<protein>
    <submittedName>
        <fullName evidence="1">Uncharacterized protein</fullName>
    </submittedName>
</protein>
<sequence length="264" mass="30559">MYASLVRLLKDREPEDELHSYMSQAWDIITGISERCCITEPRTLTVSKARLAKGTMMVWISRTMTQIWHSWSDGSAHHGSYAQVLIHLNRKRKNISPRVLYLGWTVNIPDSLQFHARKEENLTLQIRQQSLRPWIYFRGSQRVHGQAQIFEISFPTEIWKNPSLNQQEAGAILDCPSDRQSLLGSQDFIFNDLSFQHSLGSCCRHCADRNSYEVYAALLTECWVHLCGILFWVPTFPHPQACRGLVVPLLMNCQLVEKQSKDWL</sequence>
<proteinExistence type="predicted"/>
<dbReference type="AlphaFoldDB" id="A0A151M874"/>
<dbReference type="EMBL" id="AKHW03006358">
    <property type="protein sequence ID" value="KYO20705.1"/>
    <property type="molecule type" value="Genomic_DNA"/>
</dbReference>
<reference evidence="1 2" key="1">
    <citation type="journal article" date="2012" name="Genome Biol.">
        <title>Sequencing three crocodilian genomes to illuminate the evolution of archosaurs and amniotes.</title>
        <authorList>
            <person name="St John J.A."/>
            <person name="Braun E.L."/>
            <person name="Isberg S.R."/>
            <person name="Miles L.G."/>
            <person name="Chong A.Y."/>
            <person name="Gongora J."/>
            <person name="Dalzell P."/>
            <person name="Moran C."/>
            <person name="Bed'hom B."/>
            <person name="Abzhanov A."/>
            <person name="Burgess S.C."/>
            <person name="Cooksey A.M."/>
            <person name="Castoe T.A."/>
            <person name="Crawford N.G."/>
            <person name="Densmore L.D."/>
            <person name="Drew J.C."/>
            <person name="Edwards S.V."/>
            <person name="Faircloth B.C."/>
            <person name="Fujita M.K."/>
            <person name="Greenwold M.J."/>
            <person name="Hoffmann F.G."/>
            <person name="Howard J.M."/>
            <person name="Iguchi T."/>
            <person name="Janes D.E."/>
            <person name="Khan S.Y."/>
            <person name="Kohno S."/>
            <person name="de Koning A.J."/>
            <person name="Lance S.L."/>
            <person name="McCarthy F.M."/>
            <person name="McCormack J.E."/>
            <person name="Merchant M.E."/>
            <person name="Peterson D.G."/>
            <person name="Pollock D.D."/>
            <person name="Pourmand N."/>
            <person name="Raney B.J."/>
            <person name="Roessler K.A."/>
            <person name="Sanford J.R."/>
            <person name="Sawyer R.H."/>
            <person name="Schmidt C.J."/>
            <person name="Triplett E.W."/>
            <person name="Tuberville T.D."/>
            <person name="Venegas-Anaya M."/>
            <person name="Howard J.T."/>
            <person name="Jarvis E.D."/>
            <person name="Guillette L.J.Jr."/>
            <person name="Glenn T.C."/>
            <person name="Green R.E."/>
            <person name="Ray D.A."/>
        </authorList>
    </citation>
    <scope>NUCLEOTIDE SEQUENCE [LARGE SCALE GENOMIC DNA]</scope>
    <source>
        <strain evidence="1">KSC_2009_1</strain>
    </source>
</reference>
<comment type="caution">
    <text evidence="1">The sequence shown here is derived from an EMBL/GenBank/DDBJ whole genome shotgun (WGS) entry which is preliminary data.</text>
</comment>
<gene>
    <name evidence="1" type="ORF">Y1Q_0012585</name>
</gene>